<dbReference type="EMBL" id="JBIACK010000015">
    <property type="protein sequence ID" value="MFE8703343.1"/>
    <property type="molecule type" value="Genomic_DNA"/>
</dbReference>
<feature type="domain" description="CcmH/CycL/Ccl2/NrfF N-terminal" evidence="6">
    <location>
        <begin position="58"/>
        <end position="144"/>
    </location>
</feature>
<gene>
    <name evidence="7" type="ORF">ACFYKX_22540</name>
</gene>
<evidence type="ECO:0000256" key="5">
    <source>
        <dbReference type="RuleBase" id="RU364112"/>
    </source>
</evidence>
<dbReference type="RefSeq" id="WP_389363807.1">
    <property type="nucleotide sequence ID" value="NZ_JBIACK010000015.1"/>
</dbReference>
<sequence>MKSKVLLLTAFYLIVIPSLVIANENYNSKEFRDIIVQLDMQGHADHEFSTCTIQKVYYDEVVEMLDQGKSEKEILDYYVSEYGQAALRTPDTKGSGVIAWGMPAFGFLIGAIVVAFGIKRLTVKEPKVVETSPFLEKDYSETEQKILEQTIEEERRKLF</sequence>
<evidence type="ECO:0000256" key="1">
    <source>
        <dbReference type="ARBA" id="ARBA00010342"/>
    </source>
</evidence>
<protein>
    <recommendedName>
        <fullName evidence="5">Cytochrome c-type biogenesis protein</fullName>
    </recommendedName>
</protein>
<evidence type="ECO:0000256" key="4">
    <source>
        <dbReference type="ARBA" id="ARBA00023004"/>
    </source>
</evidence>
<keyword evidence="5" id="KW-1133">Transmembrane helix</keyword>
<keyword evidence="3 5" id="KW-0479">Metal-binding</keyword>
<reference evidence="7 8" key="1">
    <citation type="submission" date="2024-08" db="EMBL/GenBank/DDBJ databases">
        <title>Two novel Cytobacillus novel species.</title>
        <authorList>
            <person name="Liu G."/>
        </authorList>
    </citation>
    <scope>NUCLEOTIDE SEQUENCE [LARGE SCALE GENOMIC DNA]</scope>
    <source>
        <strain evidence="7 8">FJAT-54145</strain>
    </source>
</reference>
<keyword evidence="2 5" id="KW-0349">Heme</keyword>
<dbReference type="Proteomes" id="UP001601059">
    <property type="component" value="Unassembled WGS sequence"/>
</dbReference>
<dbReference type="Gene3D" id="1.10.8.640">
    <property type="entry name" value="Cytochrome C biogenesis protein"/>
    <property type="match status" value="1"/>
</dbReference>
<evidence type="ECO:0000256" key="2">
    <source>
        <dbReference type="ARBA" id="ARBA00022617"/>
    </source>
</evidence>
<keyword evidence="4 5" id="KW-0408">Iron</keyword>
<keyword evidence="5" id="KW-0812">Transmembrane</keyword>
<dbReference type="InterPro" id="IPR005616">
    <property type="entry name" value="CcmH/CycL/Ccl2/NrfF_N"/>
</dbReference>
<comment type="similarity">
    <text evidence="1 5">Belongs to the CcmH/CycL/Ccl2/NrfF family.</text>
</comment>
<keyword evidence="8" id="KW-1185">Reference proteome</keyword>
<keyword evidence="5" id="KW-0732">Signal</keyword>
<evidence type="ECO:0000259" key="6">
    <source>
        <dbReference type="Pfam" id="PF03918"/>
    </source>
</evidence>
<organism evidence="7 8">
    <name type="scientific">Cytobacillus spartinae</name>
    <dbReference type="NCBI Taxonomy" id="3299023"/>
    <lineage>
        <taxon>Bacteria</taxon>
        <taxon>Bacillati</taxon>
        <taxon>Bacillota</taxon>
        <taxon>Bacilli</taxon>
        <taxon>Bacillales</taxon>
        <taxon>Bacillaceae</taxon>
        <taxon>Cytobacillus</taxon>
    </lineage>
</organism>
<comment type="function">
    <text evidence="5">Possible subunit of a heme lyase.</text>
</comment>
<keyword evidence="5" id="KW-0472">Membrane</keyword>
<name>A0ABW6KKD9_9BACI</name>
<evidence type="ECO:0000313" key="7">
    <source>
        <dbReference type="EMBL" id="MFE8703343.1"/>
    </source>
</evidence>
<proteinExistence type="inferred from homology"/>
<evidence type="ECO:0000313" key="8">
    <source>
        <dbReference type="Proteomes" id="UP001601059"/>
    </source>
</evidence>
<accession>A0ABW6KKD9</accession>
<dbReference type="Pfam" id="PF03918">
    <property type="entry name" value="CcmH"/>
    <property type="match status" value="1"/>
</dbReference>
<feature type="transmembrane region" description="Helical" evidence="5">
    <location>
        <begin position="97"/>
        <end position="118"/>
    </location>
</feature>
<evidence type="ECO:0000256" key="3">
    <source>
        <dbReference type="ARBA" id="ARBA00022723"/>
    </source>
</evidence>
<comment type="caution">
    <text evidence="7">The sequence shown here is derived from an EMBL/GenBank/DDBJ whole genome shotgun (WGS) entry which is preliminary data.</text>
</comment>
<dbReference type="InterPro" id="IPR038297">
    <property type="entry name" value="CcmH/CycL/NrfF/Ccl2_sf"/>
</dbReference>